<protein>
    <submittedName>
        <fullName evidence="4">Chorismate--pyruvate lyase</fullName>
    </submittedName>
</protein>
<evidence type="ECO:0000313" key="5">
    <source>
        <dbReference type="Proteomes" id="UP000231632"/>
    </source>
</evidence>
<name>A0A1L8CPH2_9PROT</name>
<dbReference type="EMBL" id="BDFD01000016">
    <property type="protein sequence ID" value="GAV20820.1"/>
    <property type="molecule type" value="Genomic_DNA"/>
</dbReference>
<keyword evidence="2" id="KW-0831">Ubiquinone biosynthesis</keyword>
<dbReference type="OrthoDB" id="5293751at2"/>
<reference evidence="4 5" key="1">
    <citation type="journal article" date="2017" name="Arch. Microbiol.">
        <title>Mariprofundus micogutta sp. nov., a novel iron-oxidizing zetaproteobacterium isolated from a deep-sea hydrothermal field at the Bayonnaise knoll of the Izu-Ogasawara arc, and a description of Mariprofundales ord. nov. and Zetaproteobacteria classis nov.</title>
        <authorList>
            <person name="Makita H."/>
            <person name="Tanaka E."/>
            <person name="Mitsunobu S."/>
            <person name="Miyazaki M."/>
            <person name="Nunoura T."/>
            <person name="Uematsu K."/>
            <person name="Takaki Y."/>
            <person name="Nishi S."/>
            <person name="Shimamura S."/>
            <person name="Takai K."/>
        </authorList>
    </citation>
    <scope>NUCLEOTIDE SEQUENCE [LARGE SCALE GENOMIC DNA]</scope>
    <source>
        <strain evidence="4 5">ET2</strain>
    </source>
</reference>
<dbReference type="Pfam" id="PF04345">
    <property type="entry name" value="Chor_lyase"/>
    <property type="match status" value="1"/>
</dbReference>
<dbReference type="RefSeq" id="WP_072660125.1">
    <property type="nucleotide sequence ID" value="NZ_BDFD01000016.1"/>
</dbReference>
<organism evidence="4 5">
    <name type="scientific">Mariprofundus micogutta</name>
    <dbReference type="NCBI Taxonomy" id="1921010"/>
    <lineage>
        <taxon>Bacteria</taxon>
        <taxon>Pseudomonadati</taxon>
        <taxon>Pseudomonadota</taxon>
        <taxon>Candidatius Mariprofundia</taxon>
        <taxon>Mariprofundales</taxon>
        <taxon>Mariprofundaceae</taxon>
        <taxon>Mariprofundus</taxon>
    </lineage>
</organism>
<evidence type="ECO:0000256" key="2">
    <source>
        <dbReference type="ARBA" id="ARBA00022688"/>
    </source>
</evidence>
<dbReference type="PANTHER" id="PTHR38683:SF1">
    <property type="entry name" value="CHORISMATE PYRUVATE-LYASE"/>
    <property type="match status" value="1"/>
</dbReference>
<dbReference type="GO" id="GO:0008813">
    <property type="term" value="F:chorismate lyase activity"/>
    <property type="evidence" value="ECO:0007669"/>
    <property type="project" value="InterPro"/>
</dbReference>
<dbReference type="InterPro" id="IPR007440">
    <property type="entry name" value="Chorismate--pyruvate_lyase"/>
</dbReference>
<keyword evidence="1" id="KW-0963">Cytoplasm</keyword>
<dbReference type="Gene3D" id="3.40.1410.10">
    <property type="entry name" value="Chorismate lyase-like"/>
    <property type="match status" value="1"/>
</dbReference>
<evidence type="ECO:0000256" key="3">
    <source>
        <dbReference type="ARBA" id="ARBA00023239"/>
    </source>
</evidence>
<dbReference type="Proteomes" id="UP000231632">
    <property type="component" value="Unassembled WGS sequence"/>
</dbReference>
<dbReference type="PANTHER" id="PTHR38683">
    <property type="entry name" value="CHORISMATE PYRUVATE-LYASE"/>
    <property type="match status" value="1"/>
</dbReference>
<keyword evidence="3 4" id="KW-0456">Lyase</keyword>
<evidence type="ECO:0000256" key="1">
    <source>
        <dbReference type="ARBA" id="ARBA00022490"/>
    </source>
</evidence>
<keyword evidence="5" id="KW-1185">Reference proteome</keyword>
<evidence type="ECO:0000313" key="4">
    <source>
        <dbReference type="EMBL" id="GAV20820.1"/>
    </source>
</evidence>
<dbReference type="InterPro" id="IPR028978">
    <property type="entry name" value="Chorismate_lyase_/UTRA_dom_sf"/>
</dbReference>
<dbReference type="GO" id="GO:0006744">
    <property type="term" value="P:ubiquinone biosynthetic process"/>
    <property type="evidence" value="ECO:0007669"/>
    <property type="project" value="UniProtKB-KW"/>
</dbReference>
<sequence>MFFGSLESQDWQSVRHWKADDAGVSRDAAAVLTTAGSLTRFLERHFGIKLEVRLHDQFVDMALLEEAQLLGCEPGDRALRRQVSLMHRGSVLFDAESVLPLEDLPADLMRDLEEGKRPLGNLLLDRGLSLSRSDLSVVQLQADGGINGCWARRSVLRSPSGTRALVVELFHPEMWKRLESSSRRYSVRDR</sequence>
<dbReference type="GO" id="GO:0005829">
    <property type="term" value="C:cytosol"/>
    <property type="evidence" value="ECO:0007669"/>
    <property type="project" value="TreeGrafter"/>
</dbReference>
<proteinExistence type="predicted"/>
<dbReference type="AlphaFoldDB" id="A0A1L8CPH2"/>
<keyword evidence="4" id="KW-0670">Pyruvate</keyword>
<dbReference type="SUPFAM" id="SSF64288">
    <property type="entry name" value="Chorismate lyase-like"/>
    <property type="match status" value="1"/>
</dbReference>
<accession>A0A1L8CPH2</accession>
<dbReference type="STRING" id="1921010.MMIC_P1794"/>
<gene>
    <name evidence="4" type="ORF">MMIC_P1794</name>
</gene>
<comment type="caution">
    <text evidence="4">The sequence shown here is derived from an EMBL/GenBank/DDBJ whole genome shotgun (WGS) entry which is preliminary data.</text>
</comment>